<gene>
    <name evidence="1" type="ORF">SAMN05421738_107128</name>
</gene>
<proteinExistence type="predicted"/>
<reference evidence="2" key="1">
    <citation type="submission" date="2016-10" db="EMBL/GenBank/DDBJ databases">
        <authorList>
            <person name="Varghese N."/>
            <person name="Submissions S."/>
        </authorList>
    </citation>
    <scope>NUCLEOTIDE SEQUENCE [LARGE SCALE GENOMIC DNA]</scope>
    <source>
        <strain evidence="2">XJ109</strain>
    </source>
</reference>
<dbReference type="Proteomes" id="UP000199149">
    <property type="component" value="Unassembled WGS sequence"/>
</dbReference>
<evidence type="ECO:0000313" key="2">
    <source>
        <dbReference type="Proteomes" id="UP000199149"/>
    </source>
</evidence>
<dbReference type="AlphaFoldDB" id="A0A1I4WQ10"/>
<organism evidence="1 2">
    <name type="scientific">Algoriella xinjiangensis</name>
    <dbReference type="NCBI Taxonomy" id="684065"/>
    <lineage>
        <taxon>Bacteria</taxon>
        <taxon>Pseudomonadati</taxon>
        <taxon>Bacteroidota</taxon>
        <taxon>Flavobacteriia</taxon>
        <taxon>Flavobacteriales</taxon>
        <taxon>Weeksellaceae</taxon>
        <taxon>Algoriella</taxon>
    </lineage>
</organism>
<keyword evidence="2" id="KW-1185">Reference proteome</keyword>
<dbReference type="RefSeq" id="WP_125113272.1">
    <property type="nucleotide sequence ID" value="NZ_UYIY01000011.1"/>
</dbReference>
<name>A0A1I4WQ10_9FLAO</name>
<evidence type="ECO:0000313" key="1">
    <source>
        <dbReference type="EMBL" id="SFN15858.1"/>
    </source>
</evidence>
<accession>A0A1I4WQ10</accession>
<dbReference type="EMBL" id="FOUZ01000007">
    <property type="protein sequence ID" value="SFN15858.1"/>
    <property type="molecule type" value="Genomic_DNA"/>
</dbReference>
<protein>
    <recommendedName>
        <fullName evidence="3">TonB-dependent outer membrane receptor, SusC/RagA subfamily, signature region</fullName>
    </recommendedName>
</protein>
<evidence type="ECO:0008006" key="3">
    <source>
        <dbReference type="Google" id="ProtNLM"/>
    </source>
</evidence>
<sequence>MIKIITSVLLLMSVSIYSQNRYELLDEGKDKEYLSDTISKMYTKGLITDKPIVVIDGKPFRYQDLETEKLKLSKIEIDKIIPIDKEKGINIFGNFGEAGVVIITTSRPKE</sequence>